<dbReference type="EMBL" id="CP017704">
    <property type="protein sequence ID" value="ASS93454.1"/>
    <property type="molecule type" value="Genomic_DNA"/>
</dbReference>
<dbReference type="OrthoDB" id="9775889at2"/>
<sequence>MEMVGEGTIGELKKSLKPHGIKKSVDVTRENDDPFWSKSLERKVLGKIADYIIIIGYVVHWGGAQ</sequence>
<protein>
    <submittedName>
        <fullName evidence="1">Uncharacterized protein</fullName>
    </submittedName>
</protein>
<dbReference type="RefSeq" id="WP_063232054.1">
    <property type="nucleotide sequence ID" value="NZ_BCVO01000001.1"/>
</dbReference>
<name>A0A223EDX5_9BACI</name>
<evidence type="ECO:0000313" key="2">
    <source>
        <dbReference type="Proteomes" id="UP000214618"/>
    </source>
</evidence>
<organism evidence="1 2">
    <name type="scientific">Peribacillus simplex NBRC 15720 = DSM 1321</name>
    <dbReference type="NCBI Taxonomy" id="1349754"/>
    <lineage>
        <taxon>Bacteria</taxon>
        <taxon>Bacillati</taxon>
        <taxon>Bacillota</taxon>
        <taxon>Bacilli</taxon>
        <taxon>Bacillales</taxon>
        <taxon>Bacillaceae</taxon>
        <taxon>Peribacillus</taxon>
    </lineage>
</organism>
<dbReference type="Proteomes" id="UP000214618">
    <property type="component" value="Chromosome"/>
</dbReference>
<dbReference type="Gene3D" id="3.20.20.80">
    <property type="entry name" value="Glycosidases"/>
    <property type="match status" value="1"/>
</dbReference>
<accession>A0A223EDX5</accession>
<dbReference type="AlphaFoldDB" id="A0A223EDX5"/>
<proteinExistence type="predicted"/>
<dbReference type="GeneID" id="56472162"/>
<reference evidence="1 2" key="1">
    <citation type="submission" date="2016-10" db="EMBL/GenBank/DDBJ databases">
        <title>The whole genome sequencing and assembly of Bacillus simplex DSM 1321 strain.</title>
        <authorList>
            <person name="Park M.-K."/>
            <person name="Lee Y.-J."/>
            <person name="Yi H."/>
            <person name="Bahn Y.-S."/>
            <person name="Kim J.F."/>
            <person name="Lee D.-W."/>
        </authorList>
    </citation>
    <scope>NUCLEOTIDE SEQUENCE [LARGE SCALE GENOMIC DNA]</scope>
    <source>
        <strain evidence="1 2">DSM 1321</strain>
    </source>
</reference>
<evidence type="ECO:0000313" key="1">
    <source>
        <dbReference type="EMBL" id="ASS93454.1"/>
    </source>
</evidence>
<gene>
    <name evidence="1" type="ORF">BS1321_05385</name>
</gene>